<dbReference type="InterPro" id="IPR008266">
    <property type="entry name" value="Tyr_kinase_AS"/>
</dbReference>
<keyword evidence="8" id="KW-0829">Tyrosine-protein kinase</keyword>
<evidence type="ECO:0000256" key="8">
    <source>
        <dbReference type="ARBA" id="ARBA00023137"/>
    </source>
</evidence>
<keyword evidence="14" id="KW-1185">Reference proteome</keyword>
<keyword evidence="3" id="KW-0808">Transferase</keyword>
<dbReference type="PROSITE" id="PS00109">
    <property type="entry name" value="PROTEIN_KINASE_TYR"/>
    <property type="match status" value="1"/>
</dbReference>
<dbReference type="CDD" id="cd00192">
    <property type="entry name" value="PTKc"/>
    <property type="match status" value="1"/>
</dbReference>
<evidence type="ECO:0000256" key="3">
    <source>
        <dbReference type="ARBA" id="ARBA00022679"/>
    </source>
</evidence>
<proteinExistence type="predicted"/>
<evidence type="ECO:0000256" key="6">
    <source>
        <dbReference type="ARBA" id="ARBA00022840"/>
    </source>
</evidence>
<evidence type="ECO:0000259" key="12">
    <source>
        <dbReference type="PROSITE" id="PS50011"/>
    </source>
</evidence>
<accession>A0A811L600</accession>
<evidence type="ECO:0000256" key="1">
    <source>
        <dbReference type="ARBA" id="ARBA00004308"/>
    </source>
</evidence>
<evidence type="ECO:0000313" key="14">
    <source>
        <dbReference type="Proteomes" id="UP000614601"/>
    </source>
</evidence>
<evidence type="ECO:0000256" key="7">
    <source>
        <dbReference type="ARBA" id="ARBA00023136"/>
    </source>
</evidence>
<dbReference type="GO" id="GO:0005886">
    <property type="term" value="C:plasma membrane"/>
    <property type="evidence" value="ECO:0007669"/>
    <property type="project" value="TreeGrafter"/>
</dbReference>
<dbReference type="FunFam" id="1.10.510.10:FF:001512">
    <property type="entry name" value="Receptor tyrosine-protein kinase erbB-2"/>
    <property type="match status" value="1"/>
</dbReference>
<dbReference type="Proteomes" id="UP000783686">
    <property type="component" value="Unassembled WGS sequence"/>
</dbReference>
<comment type="subcellular location">
    <subcellularLocation>
        <location evidence="1">Endomembrane system</location>
    </subcellularLocation>
</comment>
<evidence type="ECO:0000313" key="13">
    <source>
        <dbReference type="EMBL" id="CAD5223547.1"/>
    </source>
</evidence>
<dbReference type="EMBL" id="CAJFCW020000005">
    <property type="protein sequence ID" value="CAG9118181.1"/>
    <property type="molecule type" value="Genomic_DNA"/>
</dbReference>
<keyword evidence="10" id="KW-1133">Transmembrane helix</keyword>
<dbReference type="GO" id="GO:0005524">
    <property type="term" value="F:ATP binding"/>
    <property type="evidence" value="ECO:0007669"/>
    <property type="project" value="UniProtKB-KW"/>
</dbReference>
<dbReference type="GO" id="GO:0004714">
    <property type="term" value="F:transmembrane receptor protein tyrosine kinase activity"/>
    <property type="evidence" value="ECO:0007669"/>
    <property type="project" value="UniProtKB-EC"/>
</dbReference>
<keyword evidence="4" id="KW-0547">Nucleotide-binding</keyword>
<dbReference type="PROSITE" id="PS50011">
    <property type="entry name" value="PROTEIN_KINASE_DOM"/>
    <property type="match status" value="1"/>
</dbReference>
<evidence type="ECO:0000256" key="9">
    <source>
        <dbReference type="ARBA" id="ARBA00051243"/>
    </source>
</evidence>
<dbReference type="GO" id="GO:0061564">
    <property type="term" value="P:axon development"/>
    <property type="evidence" value="ECO:0007669"/>
    <property type="project" value="UniProtKB-ARBA"/>
</dbReference>
<dbReference type="InterPro" id="IPR050122">
    <property type="entry name" value="RTK"/>
</dbReference>
<feature type="chain" id="PRO_5035595337" description="receptor protein-tyrosine kinase" evidence="11">
    <location>
        <begin position="20"/>
        <end position="582"/>
    </location>
</feature>
<dbReference type="AlphaFoldDB" id="A0A811L600"/>
<protein>
    <recommendedName>
        <fullName evidence="2">receptor protein-tyrosine kinase</fullName>
        <ecNumber evidence="2">2.7.10.1</ecNumber>
    </recommendedName>
</protein>
<keyword evidence="7 10" id="KW-0472">Membrane</keyword>
<keyword evidence="11" id="KW-0732">Signal</keyword>
<evidence type="ECO:0000256" key="10">
    <source>
        <dbReference type="SAM" id="Phobius"/>
    </source>
</evidence>
<dbReference type="PRINTS" id="PR00109">
    <property type="entry name" value="TYRKINASE"/>
</dbReference>
<organism evidence="13 14">
    <name type="scientific">Bursaphelenchus okinawaensis</name>
    <dbReference type="NCBI Taxonomy" id="465554"/>
    <lineage>
        <taxon>Eukaryota</taxon>
        <taxon>Metazoa</taxon>
        <taxon>Ecdysozoa</taxon>
        <taxon>Nematoda</taxon>
        <taxon>Chromadorea</taxon>
        <taxon>Rhabditida</taxon>
        <taxon>Tylenchina</taxon>
        <taxon>Tylenchomorpha</taxon>
        <taxon>Aphelenchoidea</taxon>
        <taxon>Aphelenchoididae</taxon>
        <taxon>Bursaphelenchus</taxon>
    </lineage>
</organism>
<feature type="signal peptide" evidence="11">
    <location>
        <begin position="1"/>
        <end position="19"/>
    </location>
</feature>
<dbReference type="SUPFAM" id="SSF56112">
    <property type="entry name" value="Protein kinase-like (PK-like)"/>
    <property type="match status" value="1"/>
</dbReference>
<dbReference type="GO" id="GO:0012505">
    <property type="term" value="C:endomembrane system"/>
    <property type="evidence" value="ECO:0007669"/>
    <property type="project" value="UniProtKB-SubCell"/>
</dbReference>
<dbReference type="OrthoDB" id="535945at2759"/>
<gene>
    <name evidence="13" type="ORF">BOKJ2_LOCUS10317</name>
</gene>
<keyword evidence="6" id="KW-0067">ATP-binding</keyword>
<feature type="domain" description="Protein kinase" evidence="12">
    <location>
        <begin position="294"/>
        <end position="562"/>
    </location>
</feature>
<dbReference type="PANTHER" id="PTHR24416:SF624">
    <property type="entry name" value="TYROSINE-PROTEIN KINASE F09A5.2-RELATED"/>
    <property type="match status" value="1"/>
</dbReference>
<dbReference type="GO" id="GO:0043235">
    <property type="term" value="C:receptor complex"/>
    <property type="evidence" value="ECO:0007669"/>
    <property type="project" value="TreeGrafter"/>
</dbReference>
<dbReference type="Gene3D" id="1.10.510.10">
    <property type="entry name" value="Transferase(Phosphotransferase) domain 1"/>
    <property type="match status" value="1"/>
</dbReference>
<dbReference type="EMBL" id="CAJFDH010000005">
    <property type="protein sequence ID" value="CAD5223547.1"/>
    <property type="molecule type" value="Genomic_DNA"/>
</dbReference>
<comment type="caution">
    <text evidence="13">The sequence shown here is derived from an EMBL/GenBank/DDBJ whole genome shotgun (WGS) entry which is preliminary data.</text>
</comment>
<dbReference type="InterPro" id="IPR000719">
    <property type="entry name" value="Prot_kinase_dom"/>
</dbReference>
<comment type="catalytic activity">
    <reaction evidence="9">
        <text>L-tyrosyl-[protein] + ATP = O-phospho-L-tyrosyl-[protein] + ADP + H(+)</text>
        <dbReference type="Rhea" id="RHEA:10596"/>
        <dbReference type="Rhea" id="RHEA-COMP:10136"/>
        <dbReference type="Rhea" id="RHEA-COMP:20101"/>
        <dbReference type="ChEBI" id="CHEBI:15378"/>
        <dbReference type="ChEBI" id="CHEBI:30616"/>
        <dbReference type="ChEBI" id="CHEBI:46858"/>
        <dbReference type="ChEBI" id="CHEBI:61978"/>
        <dbReference type="ChEBI" id="CHEBI:456216"/>
        <dbReference type="EC" id="2.7.10.1"/>
    </reaction>
</comment>
<dbReference type="EC" id="2.7.10.1" evidence="2"/>
<evidence type="ECO:0000256" key="4">
    <source>
        <dbReference type="ARBA" id="ARBA00022741"/>
    </source>
</evidence>
<dbReference type="InterPro" id="IPR020635">
    <property type="entry name" value="Tyr_kinase_cat_dom"/>
</dbReference>
<name>A0A811L600_9BILA</name>
<dbReference type="Proteomes" id="UP000614601">
    <property type="component" value="Unassembled WGS sequence"/>
</dbReference>
<evidence type="ECO:0000256" key="5">
    <source>
        <dbReference type="ARBA" id="ARBA00022777"/>
    </source>
</evidence>
<dbReference type="InterPro" id="IPR011009">
    <property type="entry name" value="Kinase-like_dom_sf"/>
</dbReference>
<dbReference type="PANTHER" id="PTHR24416">
    <property type="entry name" value="TYROSINE-PROTEIN KINASE RECEPTOR"/>
    <property type="match status" value="1"/>
</dbReference>
<keyword evidence="10" id="KW-0812">Transmembrane</keyword>
<evidence type="ECO:0000256" key="11">
    <source>
        <dbReference type="SAM" id="SignalP"/>
    </source>
</evidence>
<dbReference type="InterPro" id="IPR001245">
    <property type="entry name" value="Ser-Thr/Tyr_kinase_cat_dom"/>
</dbReference>
<reference evidence="13" key="1">
    <citation type="submission" date="2020-09" db="EMBL/GenBank/DDBJ databases">
        <authorList>
            <person name="Kikuchi T."/>
        </authorList>
    </citation>
    <scope>NUCLEOTIDE SEQUENCE</scope>
    <source>
        <strain evidence="13">SH1</strain>
    </source>
</reference>
<dbReference type="Pfam" id="PF07714">
    <property type="entry name" value="PK_Tyr_Ser-Thr"/>
    <property type="match status" value="1"/>
</dbReference>
<dbReference type="GO" id="GO:0007169">
    <property type="term" value="P:cell surface receptor protein tyrosine kinase signaling pathway"/>
    <property type="evidence" value="ECO:0007669"/>
    <property type="project" value="TreeGrafter"/>
</dbReference>
<keyword evidence="5" id="KW-0418">Kinase</keyword>
<dbReference type="SMART" id="SM00219">
    <property type="entry name" value="TyrKc"/>
    <property type="match status" value="1"/>
</dbReference>
<dbReference type="GO" id="GO:0048680">
    <property type="term" value="P:positive regulation of axon regeneration"/>
    <property type="evidence" value="ECO:0007669"/>
    <property type="project" value="UniProtKB-ARBA"/>
</dbReference>
<feature type="transmembrane region" description="Helical" evidence="10">
    <location>
        <begin position="227"/>
        <end position="249"/>
    </location>
</feature>
<evidence type="ECO:0000256" key="2">
    <source>
        <dbReference type="ARBA" id="ARBA00011902"/>
    </source>
</evidence>
<sequence>MSKLSLLFLLSYLVTFTEQCQRTLYVVPFYMTTSLPEEHEFFQNFLSKCSQRASEENSETEMVYMRVEEPNIVEKCIVGKECNDKIKDFVPDLESMTVLPYKDYNFVNYFKTHLKDNDCLKYSKVIFITNVRCLHMDRYKDFNSLVMEMNSTLLELMSEYELKFHLMWINFNYLSPVDNRDCEMGHLAKPYDTKLSISHSRQSGMMLYDYVHVCEQYDNDLHGSVNVWLIIGLTVLGVVILCLICFGILRYCDFPGKNMLRVSFKAHDQAEWNNYANFDFKKNHWEIRPSQLVLNKNKILGSGGFATVYLGSYCKDVSINGSEKSSKRQVFVKQEQKVAIKEVNENADDNSRAEFWNEINVMKKLNEHQHIVRMMGCVSDPISPILVLEYCELGDLHGLLQAKTHNLTLKDLMSIAWQIVDAMSYVVMKEIIHRDLAARNVLLSKPLTAKISDFGLAINASPETKASSTKLPIKWTALEALHGTFSEKSDVWSFGVLLYEIYSDAADPYPNIPGESLLGHLEKGTRPDIPEKTPENIIPIMTSCWEEKPEDRPNFEKLHEKFTEVLDNTQQVYGYIDFQSED</sequence>